<dbReference type="EMBL" id="JABFCN010000001">
    <property type="protein sequence ID" value="NNU35064.1"/>
    <property type="molecule type" value="Genomic_DNA"/>
</dbReference>
<protein>
    <submittedName>
        <fullName evidence="6">MFS transporter</fullName>
    </submittedName>
</protein>
<feature type="transmembrane region" description="Helical" evidence="5">
    <location>
        <begin position="148"/>
        <end position="167"/>
    </location>
</feature>
<dbReference type="PANTHER" id="PTHR23535">
    <property type="entry name" value="SUGAR EFFLUX TRANSPORTER A-RELATED"/>
    <property type="match status" value="1"/>
</dbReference>
<feature type="transmembrane region" description="Helical" evidence="5">
    <location>
        <begin position="173"/>
        <end position="194"/>
    </location>
</feature>
<feature type="transmembrane region" description="Helical" evidence="5">
    <location>
        <begin position="105"/>
        <end position="127"/>
    </location>
</feature>
<feature type="transmembrane region" description="Helical" evidence="5">
    <location>
        <begin position="371"/>
        <end position="392"/>
    </location>
</feature>
<proteinExistence type="predicted"/>
<keyword evidence="2" id="KW-0813">Transport</keyword>
<evidence type="ECO:0000313" key="7">
    <source>
        <dbReference type="Proteomes" id="UP000519972"/>
    </source>
</evidence>
<dbReference type="Gene3D" id="1.20.1250.20">
    <property type="entry name" value="MFS general substrate transporter like domains"/>
    <property type="match status" value="2"/>
</dbReference>
<evidence type="ECO:0000256" key="1">
    <source>
        <dbReference type="ARBA" id="ARBA00004651"/>
    </source>
</evidence>
<feature type="transmembrane region" description="Helical" evidence="5">
    <location>
        <begin position="47"/>
        <end position="69"/>
    </location>
</feature>
<accession>A0A7Y3S122</accession>
<evidence type="ECO:0000256" key="5">
    <source>
        <dbReference type="SAM" id="Phobius"/>
    </source>
</evidence>
<comment type="subcellular location">
    <subcellularLocation>
        <location evidence="1">Cell membrane</location>
        <topology evidence="1">Multi-pass membrane protein</topology>
    </subcellularLocation>
</comment>
<dbReference type="AlphaFoldDB" id="A0A7Y3S122"/>
<evidence type="ECO:0000256" key="2">
    <source>
        <dbReference type="ARBA" id="ARBA00022448"/>
    </source>
</evidence>
<keyword evidence="3" id="KW-1003">Cell membrane</keyword>
<keyword evidence="4" id="KW-0762">Sugar transport</keyword>
<feature type="transmembrane region" description="Helical" evidence="5">
    <location>
        <begin position="310"/>
        <end position="332"/>
    </location>
</feature>
<keyword evidence="5" id="KW-0812">Transmembrane</keyword>
<dbReference type="Proteomes" id="UP000519972">
    <property type="component" value="Unassembled WGS sequence"/>
</dbReference>
<dbReference type="PANTHER" id="PTHR23535:SF2">
    <property type="entry name" value="SUGAR EFFLUX TRANSPORTER A-RELATED"/>
    <property type="match status" value="1"/>
</dbReference>
<keyword evidence="5" id="KW-0472">Membrane</keyword>
<comment type="caution">
    <text evidence="6">The sequence shown here is derived from an EMBL/GenBank/DDBJ whole genome shotgun (WGS) entry which is preliminary data.</text>
</comment>
<feature type="transmembrane region" description="Helical" evidence="5">
    <location>
        <begin position="215"/>
        <end position="233"/>
    </location>
</feature>
<keyword evidence="7" id="KW-1185">Reference proteome</keyword>
<name>A0A7Y3S122_9HYPH</name>
<keyword evidence="5" id="KW-1133">Transmembrane helix</keyword>
<sequence length="412" mass="43649">MSSTFSLILRDNRIRIPSVTLVALAFTYASTAPYQSIIGINELGLSNGAYSALVFFSAIVNVTTSLTLGIWSDRLKERRPLVLGLSVAGMLGFGSIALIHSPVVFIFSTLLLVPMSNSTYSLLFASLRARTNQMDRGQGAAITATVRALFSGSWALAPGLIGLYLVSSPSMTPAYGIAALASCTCFCLYFFFAPGNGAGGPAPDPVGFFASLKRIFVPHVLSRVIVMAMLFGLQRLNAMLLPLIIIHAAGGTVVDVGFMAGLTALLEMPFMMMWGFAQRRFRSAHVLAFGALIYCVYLLLLGFASAPWHVYALLLFNACGAAAILSVPITYLQDLIADRPGLGTSLISLNTFIGVGVSAGLFAFGTAITDYSGTAFVGATAGLASIGVLLYLESSRRQARRATFRSKGVNPA</sequence>
<gene>
    <name evidence="6" type="ORF">G9X64_00735</name>
</gene>
<dbReference type="GO" id="GO:0005886">
    <property type="term" value="C:plasma membrane"/>
    <property type="evidence" value="ECO:0007669"/>
    <property type="project" value="UniProtKB-SubCell"/>
</dbReference>
<dbReference type="GO" id="GO:0055085">
    <property type="term" value="P:transmembrane transport"/>
    <property type="evidence" value="ECO:0007669"/>
    <property type="project" value="TreeGrafter"/>
</dbReference>
<dbReference type="InterPro" id="IPR036259">
    <property type="entry name" value="MFS_trans_sf"/>
</dbReference>
<dbReference type="SUPFAM" id="SSF103473">
    <property type="entry name" value="MFS general substrate transporter"/>
    <property type="match status" value="2"/>
</dbReference>
<feature type="transmembrane region" description="Helical" evidence="5">
    <location>
        <begin position="344"/>
        <end position="365"/>
    </location>
</feature>
<reference evidence="6 7" key="1">
    <citation type="submission" date="2020-02" db="EMBL/GenBank/DDBJ databases">
        <authorList>
            <person name="Sun Q."/>
        </authorList>
    </citation>
    <scope>NUCLEOTIDE SEQUENCE [LARGE SCALE GENOMIC DNA]</scope>
    <source>
        <strain evidence="6 7">CCBAU 03386</strain>
    </source>
</reference>
<organism evidence="6 7">
    <name type="scientific">Rhizobium sophorae</name>
    <dbReference type="NCBI Taxonomy" id="1535242"/>
    <lineage>
        <taxon>Bacteria</taxon>
        <taxon>Pseudomonadati</taxon>
        <taxon>Pseudomonadota</taxon>
        <taxon>Alphaproteobacteria</taxon>
        <taxon>Hyphomicrobiales</taxon>
        <taxon>Rhizobiaceae</taxon>
        <taxon>Rhizobium/Agrobacterium group</taxon>
        <taxon>Rhizobium</taxon>
    </lineage>
</organism>
<evidence type="ECO:0000256" key="3">
    <source>
        <dbReference type="ARBA" id="ARBA00022475"/>
    </source>
</evidence>
<evidence type="ECO:0000256" key="4">
    <source>
        <dbReference type="ARBA" id="ARBA00022597"/>
    </source>
</evidence>
<feature type="transmembrane region" description="Helical" evidence="5">
    <location>
        <begin position="239"/>
        <end position="266"/>
    </location>
</feature>
<feature type="transmembrane region" description="Helical" evidence="5">
    <location>
        <begin position="81"/>
        <end position="99"/>
    </location>
</feature>
<dbReference type="RefSeq" id="WP_168312455.1">
    <property type="nucleotide sequence ID" value="NZ_JABFCN010000001.1"/>
</dbReference>
<feature type="transmembrane region" description="Helical" evidence="5">
    <location>
        <begin position="286"/>
        <end position="304"/>
    </location>
</feature>
<evidence type="ECO:0000313" key="6">
    <source>
        <dbReference type="EMBL" id="NNU35064.1"/>
    </source>
</evidence>